<evidence type="ECO:0000256" key="3">
    <source>
        <dbReference type="SAM" id="MobiDB-lite"/>
    </source>
</evidence>
<dbReference type="EMBL" id="JAAAIP010000300">
    <property type="protein sequence ID" value="KAG0319988.1"/>
    <property type="molecule type" value="Genomic_DNA"/>
</dbReference>
<sequence>MGYMRGSSKRTLTILVALCIFAFIFSYTPYPNTALDQLPDYGWRATTGQEQSLGDSPAANQKNTEAERQRLEQEQYDRILQQQEENQREEAREEALDEQTIKDEKSQIQKDINTVNDDKVLVDKPLDSNSHEDKDEEDEEENTGPKDGLPVEFNESLFPITSQKLLESKIDAKTLEAYLHGKPQAIQARDASLTYILIQANNAYRNTSVYSVVLKPKSKIPPSGDIHDYSSLARYFWKNPKTESGLPYVRLDGHPNPDMDTVWDYRLLRKMFRDCYYMGMAYFWTGEERYAEKIVYRLKEWFLDRETYMNPNVKYGSLIFGNELGRAQGFLDMFKVYGMFDGLKAIEGSKALRAEPTLIPELQKWFTQYLEWTDQSIQANQERNARNNHGTYYSVQYVSILEFLGRNDEAKAHLEDAMQKRIGSQIRQDGAQPHETIRPISYFYSTFNLQGMILLAMQGDSHGLDLWRHKGPVEKGVIRVNSRLSVDIETGGGDMEDAIRYLADFGVRDVSEWPYPDSGSRNLNDVLKMAKLASVVYGQDRWQEQIENLEAKVDEQIPGEGASEGGDGGAEAGGEGASSKAPIAEDPNSFICALGKLSNGQLWHCYK</sequence>
<feature type="compositionally biased region" description="Basic and acidic residues" evidence="3">
    <location>
        <begin position="85"/>
        <end position="108"/>
    </location>
</feature>
<evidence type="ECO:0000256" key="2">
    <source>
        <dbReference type="ARBA" id="ARBA00023239"/>
    </source>
</evidence>
<feature type="region of interest" description="Disordered" evidence="3">
    <location>
        <begin position="82"/>
        <end position="151"/>
    </location>
</feature>
<evidence type="ECO:0000256" key="4">
    <source>
        <dbReference type="SAM" id="Phobius"/>
    </source>
</evidence>
<accession>A0A9P6UUN8</accession>
<feature type="transmembrane region" description="Helical" evidence="4">
    <location>
        <begin position="12"/>
        <end position="30"/>
    </location>
</feature>
<feature type="region of interest" description="Disordered" evidence="3">
    <location>
        <begin position="47"/>
        <end position="69"/>
    </location>
</feature>
<dbReference type="SUPFAM" id="SSF48230">
    <property type="entry name" value="Chondroitin AC/alginate lyase"/>
    <property type="match status" value="1"/>
</dbReference>
<keyword evidence="4" id="KW-1133">Transmembrane helix</keyword>
<gene>
    <name evidence="6" type="ORF">BGZ99_004810</name>
</gene>
<keyword evidence="2" id="KW-0456">Lyase</keyword>
<dbReference type="AlphaFoldDB" id="A0A9P6UUN8"/>
<organism evidence="6 7">
    <name type="scientific">Dissophora globulifera</name>
    <dbReference type="NCBI Taxonomy" id="979702"/>
    <lineage>
        <taxon>Eukaryota</taxon>
        <taxon>Fungi</taxon>
        <taxon>Fungi incertae sedis</taxon>
        <taxon>Mucoromycota</taxon>
        <taxon>Mortierellomycotina</taxon>
        <taxon>Mortierellomycetes</taxon>
        <taxon>Mortierellales</taxon>
        <taxon>Mortierellaceae</taxon>
        <taxon>Dissophora</taxon>
    </lineage>
</organism>
<dbReference type="InterPro" id="IPR008397">
    <property type="entry name" value="Alginate_lyase_dom"/>
</dbReference>
<feature type="compositionally biased region" description="Gly residues" evidence="3">
    <location>
        <begin position="562"/>
        <end position="576"/>
    </location>
</feature>
<feature type="compositionally biased region" description="Basic and acidic residues" evidence="3">
    <location>
        <begin position="116"/>
        <end position="133"/>
    </location>
</feature>
<evidence type="ECO:0000259" key="5">
    <source>
        <dbReference type="Pfam" id="PF05426"/>
    </source>
</evidence>
<evidence type="ECO:0000313" key="7">
    <source>
        <dbReference type="Proteomes" id="UP000738325"/>
    </source>
</evidence>
<feature type="compositionally biased region" description="Polar residues" evidence="3">
    <location>
        <begin position="47"/>
        <end position="63"/>
    </location>
</feature>
<dbReference type="OrthoDB" id="63533at2759"/>
<keyword evidence="7" id="KW-1185">Reference proteome</keyword>
<protein>
    <recommendedName>
        <fullName evidence="5">Alginate lyase domain-containing protein</fullName>
    </recommendedName>
</protein>
<dbReference type="GO" id="GO:0042597">
    <property type="term" value="C:periplasmic space"/>
    <property type="evidence" value="ECO:0007669"/>
    <property type="project" value="InterPro"/>
</dbReference>
<keyword evidence="4" id="KW-0472">Membrane</keyword>
<evidence type="ECO:0000256" key="1">
    <source>
        <dbReference type="ARBA" id="ARBA00022729"/>
    </source>
</evidence>
<dbReference type="Proteomes" id="UP000738325">
    <property type="component" value="Unassembled WGS sequence"/>
</dbReference>
<feature type="domain" description="Alginate lyase" evidence="5">
    <location>
        <begin position="216"/>
        <end position="472"/>
    </location>
</feature>
<dbReference type="InterPro" id="IPR008929">
    <property type="entry name" value="Chondroitin_lyas"/>
</dbReference>
<feature type="region of interest" description="Disordered" evidence="3">
    <location>
        <begin position="552"/>
        <end position="581"/>
    </location>
</feature>
<proteinExistence type="predicted"/>
<keyword evidence="4" id="KW-0812">Transmembrane</keyword>
<dbReference type="Gene3D" id="1.50.10.100">
    <property type="entry name" value="Chondroitin AC/alginate lyase"/>
    <property type="match status" value="1"/>
</dbReference>
<keyword evidence="1" id="KW-0732">Signal</keyword>
<comment type="caution">
    <text evidence="6">The sequence shown here is derived from an EMBL/GenBank/DDBJ whole genome shotgun (WGS) entry which is preliminary data.</text>
</comment>
<dbReference type="Pfam" id="PF05426">
    <property type="entry name" value="Alginate_lyase"/>
    <property type="match status" value="1"/>
</dbReference>
<name>A0A9P6UUN8_9FUNG</name>
<reference evidence="6" key="1">
    <citation type="journal article" date="2020" name="Fungal Divers.">
        <title>Resolving the Mortierellaceae phylogeny through synthesis of multi-gene phylogenetics and phylogenomics.</title>
        <authorList>
            <person name="Vandepol N."/>
            <person name="Liber J."/>
            <person name="Desiro A."/>
            <person name="Na H."/>
            <person name="Kennedy M."/>
            <person name="Barry K."/>
            <person name="Grigoriev I.V."/>
            <person name="Miller A.N."/>
            <person name="O'Donnell K."/>
            <person name="Stajich J.E."/>
            <person name="Bonito G."/>
        </authorList>
    </citation>
    <scope>NUCLEOTIDE SEQUENCE</scope>
    <source>
        <strain evidence="6">REB-010B</strain>
    </source>
</reference>
<evidence type="ECO:0000313" key="6">
    <source>
        <dbReference type="EMBL" id="KAG0319988.1"/>
    </source>
</evidence>
<dbReference type="GO" id="GO:0016829">
    <property type="term" value="F:lyase activity"/>
    <property type="evidence" value="ECO:0007669"/>
    <property type="project" value="UniProtKB-KW"/>
</dbReference>